<evidence type="ECO:0000313" key="2">
    <source>
        <dbReference type="EMBL" id="GLD54931.1"/>
    </source>
</evidence>
<organism evidence="2 3">
    <name type="scientific">Lates japonicus</name>
    <name type="common">Japanese lates</name>
    <dbReference type="NCBI Taxonomy" id="270547"/>
    <lineage>
        <taxon>Eukaryota</taxon>
        <taxon>Metazoa</taxon>
        <taxon>Chordata</taxon>
        <taxon>Craniata</taxon>
        <taxon>Vertebrata</taxon>
        <taxon>Euteleostomi</taxon>
        <taxon>Actinopterygii</taxon>
        <taxon>Neopterygii</taxon>
        <taxon>Teleostei</taxon>
        <taxon>Neoteleostei</taxon>
        <taxon>Acanthomorphata</taxon>
        <taxon>Carangaria</taxon>
        <taxon>Carangaria incertae sedis</taxon>
        <taxon>Centropomidae</taxon>
        <taxon>Lates</taxon>
    </lineage>
</organism>
<name>A0AAD3R4K5_LATJO</name>
<proteinExistence type="predicted"/>
<comment type="caution">
    <text evidence="2">The sequence shown here is derived from an EMBL/GenBank/DDBJ whole genome shotgun (WGS) entry which is preliminary data.</text>
</comment>
<evidence type="ECO:0000256" key="1">
    <source>
        <dbReference type="SAM" id="MobiDB-lite"/>
    </source>
</evidence>
<dbReference type="AlphaFoldDB" id="A0AAD3R4K5"/>
<protein>
    <submittedName>
        <fullName evidence="2">Uncharacterized protein</fullName>
    </submittedName>
</protein>
<dbReference type="Proteomes" id="UP001279410">
    <property type="component" value="Unassembled WGS sequence"/>
</dbReference>
<accession>A0AAD3R4K5</accession>
<reference evidence="2" key="1">
    <citation type="submission" date="2022-08" db="EMBL/GenBank/DDBJ databases">
        <title>Genome sequencing of akame (Lates japonicus).</title>
        <authorList>
            <person name="Hashiguchi Y."/>
            <person name="Takahashi H."/>
        </authorList>
    </citation>
    <scope>NUCLEOTIDE SEQUENCE</scope>
    <source>
        <strain evidence="2">Kochi</strain>
    </source>
</reference>
<evidence type="ECO:0000313" key="3">
    <source>
        <dbReference type="Proteomes" id="UP001279410"/>
    </source>
</evidence>
<sequence length="355" mass="39752">MPVQPGGQLRETQMNRWVERWTRRNGWMNGREADGWYVLQQHKAMGQLNTQLSNKLLLAPHKDYCMPASYLLVSLPADQTSEDQITTQDETSEDQTSDQDQTTDLLAQQAALMMFLGEKVLTDRKEEDDDPNPAVLSPFIGSLEDREWQSVQDRMVELMSQTHLAQVSERIIRVVSQLLTPTLKVQLQPEDHPRVPTSEIKEEEHISRSSAVLRPVARDLQKYLEINEETLVRPLGSSASQLSVSMLGDVVKQLNQGLCVLAAQNQDNAETEGAEVTSAAMKLLAVAGETLAALKDEAVNWDQDVDVLSEKAAEEVMFAIADTMNSCQDEGRKSTRILRDLAAKISEQRSVSSHR</sequence>
<keyword evidence="3" id="KW-1185">Reference proteome</keyword>
<feature type="region of interest" description="Disordered" evidence="1">
    <location>
        <begin position="81"/>
        <end position="101"/>
    </location>
</feature>
<gene>
    <name evidence="2" type="ORF">AKAME5_000749100</name>
</gene>
<dbReference type="EMBL" id="BRZM01000020">
    <property type="protein sequence ID" value="GLD54931.1"/>
    <property type="molecule type" value="Genomic_DNA"/>
</dbReference>